<dbReference type="GeneID" id="106811561"/>
<gene>
    <name evidence="4" type="primary">LOC106811561</name>
</gene>
<sequence length="321" mass="36487">MASGLRSDVKGDDVARYKGYLKNLKAAKFILYCNMYLDIVCKLAILSKSLQGDEKSVPRVLLYIETALDEIKELTATDGPNLNKCRSEGDGDVEFDGVAFENDRCVIIDAIVHAINLRFDNFVNSDLIKAMSFIDPSNWPDDSETLKDYGNDDIDRLVDHFRVPLETNNCDTSVIQSEWRRLKKDIRRHHSELKCHKLWQTVIVNKAEQYSNILHIVRIVLTIPISTAHVERVFSYVKRILGDWRHRMNVKTMEDLVRISLEGVPLRDFDPFPVVKQWQASGCRKRRPYIAAYGPTRKATTTAVESCESSGDSGDSASDGE</sequence>
<feature type="compositionally biased region" description="Low complexity" evidence="1">
    <location>
        <begin position="305"/>
        <end position="321"/>
    </location>
</feature>
<dbReference type="PANTHER" id="PTHR46880:SF9">
    <property type="entry name" value="ZINC FINGER PROTEIN 862"/>
    <property type="match status" value="1"/>
</dbReference>
<name>A0ABM1EEU6_PRICU</name>
<dbReference type="SUPFAM" id="SSF53098">
    <property type="entry name" value="Ribonuclease H-like"/>
    <property type="match status" value="1"/>
</dbReference>
<feature type="region of interest" description="Disordered" evidence="1">
    <location>
        <begin position="301"/>
        <end position="321"/>
    </location>
</feature>
<dbReference type="RefSeq" id="XP_014670717.1">
    <property type="nucleotide sequence ID" value="XM_014815231.1"/>
</dbReference>
<dbReference type="InterPro" id="IPR008906">
    <property type="entry name" value="HATC_C_dom"/>
</dbReference>
<accession>A0ABM1EEU6</accession>
<evidence type="ECO:0000313" key="4">
    <source>
        <dbReference type="RefSeq" id="XP_014670717.1"/>
    </source>
</evidence>
<evidence type="ECO:0000259" key="2">
    <source>
        <dbReference type="Pfam" id="PF05699"/>
    </source>
</evidence>
<evidence type="ECO:0000313" key="3">
    <source>
        <dbReference type="Proteomes" id="UP000695022"/>
    </source>
</evidence>
<dbReference type="InterPro" id="IPR012337">
    <property type="entry name" value="RNaseH-like_sf"/>
</dbReference>
<feature type="domain" description="HAT C-terminal dimerisation" evidence="2">
    <location>
        <begin position="186"/>
        <end position="257"/>
    </location>
</feature>
<proteinExistence type="predicted"/>
<organism evidence="3 4">
    <name type="scientific">Priapulus caudatus</name>
    <name type="common">Priapulid worm</name>
    <dbReference type="NCBI Taxonomy" id="37621"/>
    <lineage>
        <taxon>Eukaryota</taxon>
        <taxon>Metazoa</taxon>
        <taxon>Ecdysozoa</taxon>
        <taxon>Scalidophora</taxon>
        <taxon>Priapulida</taxon>
        <taxon>Priapulimorpha</taxon>
        <taxon>Priapulimorphida</taxon>
        <taxon>Priapulidae</taxon>
        <taxon>Priapulus</taxon>
    </lineage>
</organism>
<dbReference type="PANTHER" id="PTHR46880">
    <property type="entry name" value="RAS-ASSOCIATING DOMAIN-CONTAINING PROTEIN"/>
    <property type="match status" value="1"/>
</dbReference>
<reference evidence="4" key="1">
    <citation type="submission" date="2025-08" db="UniProtKB">
        <authorList>
            <consortium name="RefSeq"/>
        </authorList>
    </citation>
    <scope>IDENTIFICATION</scope>
</reference>
<keyword evidence="3" id="KW-1185">Reference proteome</keyword>
<dbReference type="Proteomes" id="UP000695022">
    <property type="component" value="Unplaced"/>
</dbReference>
<evidence type="ECO:0000256" key="1">
    <source>
        <dbReference type="SAM" id="MobiDB-lite"/>
    </source>
</evidence>
<dbReference type="Pfam" id="PF05699">
    <property type="entry name" value="Dimer_Tnp_hAT"/>
    <property type="match status" value="1"/>
</dbReference>
<protein>
    <submittedName>
        <fullName evidence="4">Uncharacterized protein LOC106811561</fullName>
    </submittedName>
</protein>